<organism evidence="1 2">
    <name type="scientific">Arachidicoccus rhizosphaerae</name>
    <dbReference type="NCBI Taxonomy" id="551991"/>
    <lineage>
        <taxon>Bacteria</taxon>
        <taxon>Pseudomonadati</taxon>
        <taxon>Bacteroidota</taxon>
        <taxon>Chitinophagia</taxon>
        <taxon>Chitinophagales</taxon>
        <taxon>Chitinophagaceae</taxon>
        <taxon>Arachidicoccus</taxon>
    </lineage>
</organism>
<dbReference type="STRING" id="551991.SAMN05192529_11857"/>
<protein>
    <submittedName>
        <fullName evidence="1">Uncharacterized protein</fullName>
    </submittedName>
</protein>
<sequence length="224" mass="25995">MRKQKRAADLGDLSKGYRNKSGALLLMLVLLSLSISSRLFGQPKHINAPVIRHELDRIYREDQLNRYKLVAMDQNWNDSLQVAYDSLWALQKSLDRQHMLTIDQLQTTYGWDDLMRLPDTAKQVIFLVIQHSDSLHMIKYLPLINRSAQKGDLPKEDYALLQDRVSLMQGGKQYFGSQIYWDSKQNQYLPLPVLGGREAAEKRRRVLGIETLVHYLDRCNKAPN</sequence>
<reference evidence="1 2" key="1">
    <citation type="submission" date="2016-10" db="EMBL/GenBank/DDBJ databases">
        <authorList>
            <person name="de Groot N.N."/>
        </authorList>
    </citation>
    <scope>NUCLEOTIDE SEQUENCE [LARGE SCALE GENOMIC DNA]</scope>
    <source>
        <strain evidence="1 2">Vu-144</strain>
    </source>
</reference>
<evidence type="ECO:0000313" key="2">
    <source>
        <dbReference type="Proteomes" id="UP000199041"/>
    </source>
</evidence>
<name>A0A1H4B5T5_9BACT</name>
<dbReference type="RefSeq" id="WP_091399797.1">
    <property type="nucleotide sequence ID" value="NZ_FNQY01000018.1"/>
</dbReference>
<dbReference type="AlphaFoldDB" id="A0A1H4B5T5"/>
<accession>A0A1H4B5T5</accession>
<evidence type="ECO:0000313" key="1">
    <source>
        <dbReference type="EMBL" id="SEA43318.1"/>
    </source>
</evidence>
<dbReference type="OrthoDB" id="1164858at2"/>
<proteinExistence type="predicted"/>
<gene>
    <name evidence="1" type="ORF">SAMN05192529_11857</name>
</gene>
<dbReference type="Proteomes" id="UP000199041">
    <property type="component" value="Unassembled WGS sequence"/>
</dbReference>
<keyword evidence="2" id="KW-1185">Reference proteome</keyword>
<dbReference type="EMBL" id="FNQY01000018">
    <property type="protein sequence ID" value="SEA43318.1"/>
    <property type="molecule type" value="Genomic_DNA"/>
</dbReference>